<dbReference type="Pfam" id="PF03631">
    <property type="entry name" value="Virul_fac_BrkB"/>
    <property type="match status" value="1"/>
</dbReference>
<comment type="caution">
    <text evidence="8">The sequence shown here is derived from an EMBL/GenBank/DDBJ whole genome shotgun (WGS) entry which is preliminary data.</text>
</comment>
<keyword evidence="5 7" id="KW-1133">Transmembrane helix</keyword>
<dbReference type="PANTHER" id="PTHR30213">
    <property type="entry name" value="INNER MEMBRANE PROTEIN YHJD"/>
    <property type="match status" value="1"/>
</dbReference>
<reference evidence="8 9" key="2">
    <citation type="submission" date="2016-03" db="EMBL/GenBank/DDBJ databases">
        <title>New uncultured bacterium of the family Gallionellaceae from acid mine drainage: description and reconstruction of genome based on metagenomic analysis of microbial community.</title>
        <authorList>
            <person name="Kadnikov V."/>
            <person name="Ivasenko D."/>
            <person name="Beletsky A."/>
            <person name="Mardanov A."/>
            <person name="Danilova E."/>
            <person name="Pimenov N."/>
            <person name="Karnachuk O."/>
            <person name="Ravin N."/>
        </authorList>
    </citation>
    <scope>NUCLEOTIDE SEQUENCE [LARGE SCALE GENOMIC DNA]</scope>
    <source>
        <strain evidence="8">ShG14-8</strain>
    </source>
</reference>
<accession>A0A139BVB1</accession>
<dbReference type="PANTHER" id="PTHR30213:SF0">
    <property type="entry name" value="UPF0761 MEMBRANE PROTEIN YIHY"/>
    <property type="match status" value="1"/>
</dbReference>
<evidence type="ECO:0000256" key="3">
    <source>
        <dbReference type="ARBA" id="ARBA00022519"/>
    </source>
</evidence>
<keyword evidence="6 7" id="KW-0472">Membrane</keyword>
<name>A0A139BVB1_9PROT</name>
<feature type="transmembrane region" description="Helical" evidence="7">
    <location>
        <begin position="94"/>
        <end position="113"/>
    </location>
</feature>
<feature type="transmembrane region" description="Helical" evidence="7">
    <location>
        <begin position="171"/>
        <end position="192"/>
    </location>
</feature>
<dbReference type="InterPro" id="IPR023679">
    <property type="entry name" value="UPF0761_bac"/>
</dbReference>
<dbReference type="AlphaFoldDB" id="A0A139BVB1"/>
<keyword evidence="3" id="KW-0997">Cell inner membrane</keyword>
<reference evidence="8 9" key="1">
    <citation type="submission" date="2016-02" db="EMBL/GenBank/DDBJ databases">
        <authorList>
            <person name="Wen L."/>
            <person name="He K."/>
            <person name="Yang H."/>
        </authorList>
    </citation>
    <scope>NUCLEOTIDE SEQUENCE [LARGE SCALE GENOMIC DNA]</scope>
    <source>
        <strain evidence="8">ShG14-8</strain>
    </source>
</reference>
<feature type="transmembrane region" description="Helical" evidence="7">
    <location>
        <begin position="246"/>
        <end position="267"/>
    </location>
</feature>
<dbReference type="Proteomes" id="UP000070578">
    <property type="component" value="Unassembled WGS sequence"/>
</dbReference>
<evidence type="ECO:0000256" key="7">
    <source>
        <dbReference type="HAMAP-Rule" id="MF_00672"/>
    </source>
</evidence>
<evidence type="ECO:0000313" key="9">
    <source>
        <dbReference type="Proteomes" id="UP000070578"/>
    </source>
</evidence>
<dbReference type="NCBIfam" id="TIGR00765">
    <property type="entry name" value="yihY_not_rbn"/>
    <property type="match status" value="1"/>
</dbReference>
<evidence type="ECO:0000313" key="8">
    <source>
        <dbReference type="EMBL" id="KXS32917.1"/>
    </source>
</evidence>
<gene>
    <name evidence="8" type="ORF">AWT59_0926</name>
</gene>
<feature type="transmembrane region" description="Helical" evidence="7">
    <location>
        <begin position="28"/>
        <end position="53"/>
    </location>
</feature>
<dbReference type="GO" id="GO:0005886">
    <property type="term" value="C:plasma membrane"/>
    <property type="evidence" value="ECO:0007669"/>
    <property type="project" value="UniProtKB-SubCell"/>
</dbReference>
<feature type="transmembrane region" description="Helical" evidence="7">
    <location>
        <begin position="204"/>
        <end position="226"/>
    </location>
</feature>
<proteinExistence type="inferred from homology"/>
<keyword evidence="4 7" id="KW-0812">Transmembrane</keyword>
<evidence type="ECO:0000256" key="5">
    <source>
        <dbReference type="ARBA" id="ARBA00022989"/>
    </source>
</evidence>
<evidence type="ECO:0000256" key="2">
    <source>
        <dbReference type="ARBA" id="ARBA00022475"/>
    </source>
</evidence>
<protein>
    <recommendedName>
        <fullName evidence="7">UPF0761 membrane protein AWT59_0926</fullName>
    </recommendedName>
</protein>
<evidence type="ECO:0000256" key="6">
    <source>
        <dbReference type="ARBA" id="ARBA00023136"/>
    </source>
</evidence>
<dbReference type="InterPro" id="IPR017039">
    <property type="entry name" value="Virul_fac_BrkB"/>
</dbReference>
<evidence type="ECO:0000256" key="4">
    <source>
        <dbReference type="ARBA" id="ARBA00022692"/>
    </source>
</evidence>
<comment type="subcellular location">
    <subcellularLocation>
        <location evidence="1 7">Cell membrane</location>
        <topology evidence="1 7">Multi-pass membrane protein</topology>
    </subcellularLocation>
</comment>
<feature type="transmembrane region" description="Helical" evidence="7">
    <location>
        <begin position="134"/>
        <end position="159"/>
    </location>
</feature>
<comment type="similarity">
    <text evidence="7">Belongs to the UPF0761 family.</text>
</comment>
<dbReference type="HAMAP" id="MF_00672">
    <property type="entry name" value="UPF0761"/>
    <property type="match status" value="1"/>
</dbReference>
<organism evidence="8 9">
    <name type="scientific">Candidatus Gallionella acididurans</name>
    <dbReference type="NCBI Taxonomy" id="1796491"/>
    <lineage>
        <taxon>Bacteria</taxon>
        <taxon>Pseudomonadati</taxon>
        <taxon>Pseudomonadota</taxon>
        <taxon>Betaproteobacteria</taxon>
        <taxon>Nitrosomonadales</taxon>
        <taxon>Gallionellaceae</taxon>
        <taxon>Gallionella</taxon>
    </lineage>
</organism>
<sequence length="403" mass="44577">MRNNLHDIQALVRLIAARFAQDRCAQTAASLTFTTLLSLVPIVTIALTVFSAFPVFDDFSTQIKAYLLKNLMPDNAGIIITQYMQQFADSATRLTAVGIGALAVTAMSMMLTIDKAFNVIWQVKQPRSLIKRLVAYWAVLTLAPLLVGASLSLTSWLVGLSMGHGKYVSPFGIVVLKTLPLLFTTLAFTLLFELVPNRYVPRVHALIGAFVAAVTFETTSRIFGYFVSHFPTYKLVYGAFASVPIFLMWIYLSWLTILLGAVIAASLSHWRTATMQNPDSATRLLNALRVLQALSYGLHNGRVGTLPELSRSLLLGYDTLEGILEELSGVDMVRKVEGEGWVLMRDEQHILVKELVCLYVMNRKSLPSVASDSPLKNWVATCAEQLEQSTDITLQELFHGKVA</sequence>
<dbReference type="EMBL" id="LSLI01000015">
    <property type="protein sequence ID" value="KXS32917.1"/>
    <property type="molecule type" value="Genomic_DNA"/>
</dbReference>
<evidence type="ECO:0000256" key="1">
    <source>
        <dbReference type="ARBA" id="ARBA00004651"/>
    </source>
</evidence>
<keyword evidence="2 7" id="KW-1003">Cell membrane</keyword>